<protein>
    <submittedName>
        <fullName evidence="1">Predicted protein</fullName>
    </submittedName>
</protein>
<dbReference type="AlphaFoldDB" id="F0UNU6"/>
<gene>
    <name evidence="1" type="ORF">HCEG_06073</name>
</gene>
<name>F0UNU6_AJEC8</name>
<accession>F0UNU6</accession>
<proteinExistence type="predicted"/>
<dbReference type="Proteomes" id="UP000008142">
    <property type="component" value="Unassembled WGS sequence"/>
</dbReference>
<dbReference type="EMBL" id="DS990640">
    <property type="protein sequence ID" value="EGC46858.1"/>
    <property type="molecule type" value="Genomic_DNA"/>
</dbReference>
<evidence type="ECO:0000313" key="1">
    <source>
        <dbReference type="EMBL" id="EGC46858.1"/>
    </source>
</evidence>
<reference evidence="2" key="1">
    <citation type="submission" date="2008-07" db="EMBL/GenBank/DDBJ databases">
        <title>Annotation of Ajellomyces capsulatus strain H88.</title>
        <authorList>
            <person name="Champion M."/>
            <person name="Cuomo C."/>
            <person name="Ma L.-J."/>
            <person name="Henn M.R."/>
            <person name="Sil A."/>
            <person name="Goldman B."/>
            <person name="Young S.K."/>
            <person name="Kodira C.D."/>
            <person name="Zeng Q."/>
            <person name="Koehrsen M."/>
            <person name="Alvarado L."/>
            <person name="Berlin A."/>
            <person name="Borenstein D."/>
            <person name="Chen Z."/>
            <person name="Engels R."/>
            <person name="Freedman E."/>
            <person name="Gellesch M."/>
            <person name="Goldberg J."/>
            <person name="Griggs A."/>
            <person name="Gujja S."/>
            <person name="Heiman D."/>
            <person name="Hepburn T."/>
            <person name="Howarth C."/>
            <person name="Jen D."/>
            <person name="Larson L."/>
            <person name="Lewis B."/>
            <person name="Mehta T."/>
            <person name="Park D."/>
            <person name="Pearson M."/>
            <person name="Roberts A."/>
            <person name="Saif S."/>
            <person name="Shea T."/>
            <person name="Shenoy N."/>
            <person name="Sisk P."/>
            <person name="Stolte C."/>
            <person name="Sykes S."/>
            <person name="Walk T."/>
            <person name="White J."/>
            <person name="Yandava C."/>
            <person name="Klein B."/>
            <person name="McEwen J.G."/>
            <person name="Puccia R."/>
            <person name="Goldman G.H."/>
            <person name="Felipe M.S."/>
            <person name="Nino-Vega G."/>
            <person name="San-Blas G."/>
            <person name="Taylor J."/>
            <person name="Mendoza L."/>
            <person name="Galagan J."/>
            <person name="Nusbaum C."/>
            <person name="Birren B."/>
        </authorList>
    </citation>
    <scope>NUCLEOTIDE SEQUENCE [LARGE SCALE GENOMIC DNA]</scope>
    <source>
        <strain evidence="2">H88</strain>
    </source>
</reference>
<sequence>MTQRARMKPNDFTFSTGAMSKSSLYIITLIDQFGATHSTVIGNTEHPGLCRHTYMLYNDLRTPGLEPFRLGQTITATNPLPASPLRHGSDRCRCYRTALTGEYYPRLSPVHASEELKKLSNSPVPVAIRSCHYAACEMQVPFPLYQSPSDRITSCTHLDGC</sequence>
<evidence type="ECO:0000313" key="2">
    <source>
        <dbReference type="Proteomes" id="UP000008142"/>
    </source>
</evidence>
<organism evidence="2">
    <name type="scientific">Ajellomyces capsulatus (strain H88)</name>
    <name type="common">Darling's disease fungus</name>
    <name type="synonym">Histoplasma capsulatum</name>
    <dbReference type="NCBI Taxonomy" id="544711"/>
    <lineage>
        <taxon>Eukaryota</taxon>
        <taxon>Fungi</taxon>
        <taxon>Dikarya</taxon>
        <taxon>Ascomycota</taxon>
        <taxon>Pezizomycotina</taxon>
        <taxon>Eurotiomycetes</taxon>
        <taxon>Eurotiomycetidae</taxon>
        <taxon>Onygenales</taxon>
        <taxon>Ajellomycetaceae</taxon>
        <taxon>Histoplasma</taxon>
    </lineage>
</organism>
<dbReference type="OrthoDB" id="10458112at2759"/>
<dbReference type="HOGENOM" id="CLU_1643211_0_0_1"/>